<protein>
    <submittedName>
        <fullName evidence="2">MarR family winged helix-turn-helix transcriptional regulator</fullName>
    </submittedName>
</protein>
<dbReference type="SMART" id="SM00347">
    <property type="entry name" value="HTH_MARR"/>
    <property type="match status" value="1"/>
</dbReference>
<dbReference type="EMBL" id="CP097218">
    <property type="protein sequence ID" value="UQN28248.1"/>
    <property type="molecule type" value="Genomic_DNA"/>
</dbReference>
<dbReference type="PRINTS" id="PR00598">
    <property type="entry name" value="HTHMARR"/>
</dbReference>
<gene>
    <name evidence="2" type="ORF">M4486_11360</name>
</gene>
<dbReference type="InterPro" id="IPR000835">
    <property type="entry name" value="HTH_MarR-typ"/>
</dbReference>
<keyword evidence="3" id="KW-1185">Reference proteome</keyword>
<organism evidence="2 3">
    <name type="scientific">Brachybacterium kimchii</name>
    <dbReference type="NCBI Taxonomy" id="2942909"/>
    <lineage>
        <taxon>Bacteria</taxon>
        <taxon>Bacillati</taxon>
        <taxon>Actinomycetota</taxon>
        <taxon>Actinomycetes</taxon>
        <taxon>Micrococcales</taxon>
        <taxon>Dermabacteraceae</taxon>
        <taxon>Brachybacterium</taxon>
    </lineage>
</organism>
<feature type="domain" description="HTH marR-type" evidence="1">
    <location>
        <begin position="8"/>
        <end position="140"/>
    </location>
</feature>
<dbReference type="RefSeq" id="WP_249477276.1">
    <property type="nucleotide sequence ID" value="NZ_CP097218.1"/>
</dbReference>
<evidence type="ECO:0000313" key="3">
    <source>
        <dbReference type="Proteomes" id="UP001055868"/>
    </source>
</evidence>
<accession>A0ABY4N130</accession>
<dbReference type="PANTHER" id="PTHR33164">
    <property type="entry name" value="TRANSCRIPTIONAL REGULATOR, MARR FAMILY"/>
    <property type="match status" value="1"/>
</dbReference>
<dbReference type="Pfam" id="PF12802">
    <property type="entry name" value="MarR_2"/>
    <property type="match status" value="1"/>
</dbReference>
<dbReference type="PANTHER" id="PTHR33164:SF89">
    <property type="entry name" value="MARR FAMILY REGULATORY PROTEIN"/>
    <property type="match status" value="1"/>
</dbReference>
<dbReference type="Gene3D" id="1.10.10.10">
    <property type="entry name" value="Winged helix-like DNA-binding domain superfamily/Winged helix DNA-binding domain"/>
    <property type="match status" value="1"/>
</dbReference>
<proteinExistence type="predicted"/>
<sequence>MTSSPPPRHRIAFLLSQLGSDASAGFERALGELGITPGDAGVLRLVGRNPGVSQRAVSEQVGVGPSRIVAVLDRLEGKGLLERRRSPRDRRSHEVSLTEQGREVLGRLGPIARDHERAYIEPLEPEEVHQLQSLLEKVAAGRQLSAEVHRGT</sequence>
<name>A0ABY4N130_9MICO</name>
<dbReference type="InterPro" id="IPR036390">
    <property type="entry name" value="WH_DNA-bd_sf"/>
</dbReference>
<dbReference type="Proteomes" id="UP001055868">
    <property type="component" value="Chromosome"/>
</dbReference>
<evidence type="ECO:0000259" key="1">
    <source>
        <dbReference type="PROSITE" id="PS50995"/>
    </source>
</evidence>
<dbReference type="PROSITE" id="PS50995">
    <property type="entry name" value="HTH_MARR_2"/>
    <property type="match status" value="1"/>
</dbReference>
<reference evidence="2" key="1">
    <citation type="submission" date="2022-05" db="EMBL/GenBank/DDBJ databases">
        <title>Genomic analysis of Brachybacterium sp. CBA3104.</title>
        <authorList>
            <person name="Roh S.W."/>
            <person name="Kim Y.B."/>
            <person name="Kim Y."/>
        </authorList>
    </citation>
    <scope>NUCLEOTIDE SEQUENCE</scope>
    <source>
        <strain evidence="2">CBA3104</strain>
    </source>
</reference>
<dbReference type="InterPro" id="IPR036388">
    <property type="entry name" value="WH-like_DNA-bd_sf"/>
</dbReference>
<evidence type="ECO:0000313" key="2">
    <source>
        <dbReference type="EMBL" id="UQN28248.1"/>
    </source>
</evidence>
<dbReference type="SUPFAM" id="SSF46785">
    <property type="entry name" value="Winged helix' DNA-binding domain"/>
    <property type="match status" value="1"/>
</dbReference>
<dbReference type="InterPro" id="IPR039422">
    <property type="entry name" value="MarR/SlyA-like"/>
</dbReference>